<organism evidence="1 2">
    <name type="scientific">Chitinophaga rupis</name>
    <dbReference type="NCBI Taxonomy" id="573321"/>
    <lineage>
        <taxon>Bacteria</taxon>
        <taxon>Pseudomonadati</taxon>
        <taxon>Bacteroidota</taxon>
        <taxon>Chitinophagia</taxon>
        <taxon>Chitinophagales</taxon>
        <taxon>Chitinophagaceae</taxon>
        <taxon>Chitinophaga</taxon>
    </lineage>
</organism>
<evidence type="ECO:0000313" key="1">
    <source>
        <dbReference type="EMBL" id="SEM14051.1"/>
    </source>
</evidence>
<name>A0A1H7VXU1_9BACT</name>
<sequence length="1986" mass="219793">MFSGDLNYNISLLELDGGYPINISYSSAIGMTEEASALGFGWQLNIGRINRTVRGLPDDFNGDVILRTLSQQKEWTIGLGAGVDAEIFGLPIGVGVSGGLTFSNMRGVDIATNLGVKFAKDIGGTKLSAGLNIGISNNEGASISPNIGLQYRDFSLQAGATISSMEGIKQSGFLLNYNKLQQYGSASFPLTMARTPFTPKIEFPVNNNSGSFKFRFGGEIWGFSGGAEVYGNVAIQDHPVQQRPLNSFGYLYLQNQSYRNSIMDIGTEKESPVFEEDKNLSITYLANDVFSVSAQGLSGTFRPFRTDVGIIHNENMESNSVGGSLGGEVHTGGYAQVGIDVTANLTNTSSGAWDNNNNLTSICQFSTGVNGLPVYFKSVGETTVFTNSNALDALGGTTAASFTVRESILENSLNGNQLQAKNIGKRPEATNISFQFLTALEASQARKPLVYYKDHGANKKIVELPRYDNVTRKPHHVSYITITKDDGTVYEFGIAAYNTIQKEVSFNIDVTENPESNLFNKTIGFNAGTDNTSGNSHGLIHYFTSTETPPYAYAYLLTAVYSADYVDLTGDGPTRDDLGTYTRFNYTLEDPHFKWRTPYKDANYSAANLCDTKDDMASYVYGEKEIWMIHSIETKNYMAEFFNSSRDDAYEVKGEEGGIDEGDSSLKRIDSIKLYSMADYNGTDPVPVKTIFFTYKYSLCPGLPASKTGEGKLTLKKIAFQYDKSQKETQSYYTFQYNNENDHAFGYNETAIDVWGNYKKIKAGTNNVRFPYTTQNKVDADENAQAWDLIKITLPSGGAIGIEYEAKDYAFVQNKQAMQMYEVKGFMNGANKTYNLYENDGTQNKTLVVDVGKNISGIKDFSKYFKEGEKLYINCIITAGKNANIDKEIASGFFDVDFNSIKPFGPSQPSWIKIDLIDPKANPVSHALWQKMRKTLTHILYPPVIKPDAGVVNNVMSVVKDIPSTLSELIGFFNSYETKMMDKERGKCLDNQYASFARLYNPDGRKFGSGSRVKKITQYDNWDLMTGGSSDAAVYGQEYSYDMQLNGSKETISSGVATYEPIGNEENPFVLPTGGFNNANALAPELYYYKTEPFGESFFPAPSVGYSLVTVRDLHDKTVTKNTTGLETYEYYTAKDYPVITSRTTKQGVPVQSVSPFYSLKKYTASQGFYVEINDMHGKMKAHKVYSSLDARAPLSGVEYIYKNANGTLNNIVSTINSTTGKISHASQVGIDYDFNIATDETRSLVKSPALQFNIDVIPAVLGIPFPVPSFLPFYSENLLQYRGVTTTKLLYRTGLVDSIIAYDNGISTSTKNILYDDSTGQVIVTTANNEYNRPYFTTNLPAHWFNEGMGPASVNANKSFTNFSTANVDKEPAFHEGDQLLLVANIPSKAWVFKNSAGKKSIIDEQGNLVNNTFDIVRIIHSGRKNMQGASAGQIITSADPSAGDKLLFLDTTVIDATAIEYNEYWQSYYAIHPLMTRDSCLCRGEDFNLNGYKIILNNDGSIRTPSSASIHLSEINDIFPGKCGNIKIVLDNGFTNWKPCFDTATISFSNFRPLVPPGFCTSTSTATGNYTITSNCDGASTVIQRGTFTFSGGCLLVSCHDASTHVTNPLICNVPVNTPVNPYMLGILGNWRPRATYHYITERTYPSKKFMKDLGGYKNFALCLSPINGFLFGSSIDKTKWQTKDKVVVTDPHSKTLESLDALKIPQSQLIGYGYNLPVATAGNANYYEIAFDGFEDYDYLKSIQSPLSGCSIPPHFKFENITGGSRITETASHTGTKSLWIEKGSPVSMERTIDNECKYPFDRDKYDAPQYFLNKCDIVSQFSPVPGKEYVISLWVNEQRTNNDLDASQPLLSIEFRDSKNNPIGIALSLRSKGPIIDNWQLLNENFTVPANAAKVSIQLFNSNAGMFVDDIRIQPFSSSMKAYVYDPVKLRVMAILDEQNFATFYEYDNEGQLTREKKETERGIMTIKEVRSAKPKSEKLGF</sequence>
<reference evidence="1 2" key="1">
    <citation type="submission" date="2016-10" db="EMBL/GenBank/DDBJ databases">
        <authorList>
            <person name="de Groot N.N."/>
        </authorList>
    </citation>
    <scope>NUCLEOTIDE SEQUENCE [LARGE SCALE GENOMIC DNA]</scope>
    <source>
        <strain evidence="1 2">DSM 21039</strain>
    </source>
</reference>
<dbReference type="Gene3D" id="2.60.120.260">
    <property type="entry name" value="Galactose-binding domain-like"/>
    <property type="match status" value="1"/>
</dbReference>
<dbReference type="EMBL" id="FOBB01000003">
    <property type="protein sequence ID" value="SEM14051.1"/>
    <property type="molecule type" value="Genomic_DNA"/>
</dbReference>
<accession>A0A1H7VXU1</accession>
<keyword evidence="2" id="KW-1185">Reference proteome</keyword>
<gene>
    <name evidence="1" type="ORF">SAMN04488505_103489</name>
</gene>
<proteinExistence type="predicted"/>
<dbReference type="Proteomes" id="UP000198984">
    <property type="component" value="Unassembled WGS sequence"/>
</dbReference>
<protein>
    <submittedName>
        <fullName evidence="1">Uncharacterized protein</fullName>
    </submittedName>
</protein>
<evidence type="ECO:0000313" key="2">
    <source>
        <dbReference type="Proteomes" id="UP000198984"/>
    </source>
</evidence>
<dbReference type="STRING" id="573321.SAMN04488505_103489"/>